<evidence type="ECO:0000256" key="4">
    <source>
        <dbReference type="ARBA" id="ARBA00022723"/>
    </source>
</evidence>
<evidence type="ECO:0000313" key="13">
    <source>
        <dbReference type="Proteomes" id="UP000239210"/>
    </source>
</evidence>
<evidence type="ECO:0000256" key="1">
    <source>
        <dbReference type="ARBA" id="ARBA00001970"/>
    </source>
</evidence>
<keyword evidence="2 12" id="KW-0575">Peroxidase</keyword>
<dbReference type="AlphaFoldDB" id="A0A2T0ST80"/>
<dbReference type="NCBIfam" id="TIGR01413">
    <property type="entry name" value="Dyp_perox_fam"/>
    <property type="match status" value="1"/>
</dbReference>
<dbReference type="Pfam" id="PF20628">
    <property type="entry name" value="Dyp_perox_C"/>
    <property type="match status" value="1"/>
</dbReference>
<dbReference type="EMBL" id="PVTG01000025">
    <property type="protein sequence ID" value="PRY36624.1"/>
    <property type="molecule type" value="Genomic_DNA"/>
</dbReference>
<dbReference type="InterPro" id="IPR048328">
    <property type="entry name" value="Dyp_perox_C"/>
</dbReference>
<comment type="similarity">
    <text evidence="8">Belongs to the DyP-type peroxidase family.</text>
</comment>
<dbReference type="OrthoDB" id="9781066at2"/>
<dbReference type="RefSeq" id="WP_106282097.1">
    <property type="nucleotide sequence ID" value="NZ_PVTG01000025.1"/>
</dbReference>
<evidence type="ECO:0000259" key="10">
    <source>
        <dbReference type="Pfam" id="PF04261"/>
    </source>
</evidence>
<keyword evidence="6" id="KW-0560">Oxidoreductase</keyword>
<keyword evidence="3" id="KW-0349">Heme</keyword>
<dbReference type="PROSITE" id="PS51404">
    <property type="entry name" value="DYP_PEROXIDASE"/>
    <property type="match status" value="1"/>
</dbReference>
<dbReference type="InterPro" id="IPR006314">
    <property type="entry name" value="Dyp_peroxidase"/>
</dbReference>
<evidence type="ECO:0000256" key="2">
    <source>
        <dbReference type="ARBA" id="ARBA00022559"/>
    </source>
</evidence>
<evidence type="ECO:0000256" key="8">
    <source>
        <dbReference type="ARBA" id="ARBA00025737"/>
    </source>
</evidence>
<evidence type="ECO:0000259" key="11">
    <source>
        <dbReference type="Pfam" id="PF20628"/>
    </source>
</evidence>
<dbReference type="InterPro" id="IPR006311">
    <property type="entry name" value="TAT_signal"/>
</dbReference>
<dbReference type="Proteomes" id="UP000239210">
    <property type="component" value="Unassembled WGS sequence"/>
</dbReference>
<dbReference type="Pfam" id="PF04261">
    <property type="entry name" value="Dyp_perox_N"/>
    <property type="match status" value="1"/>
</dbReference>
<keyword evidence="5" id="KW-0732">Signal</keyword>
<keyword evidence="7" id="KW-0408">Iron</keyword>
<evidence type="ECO:0000313" key="12">
    <source>
        <dbReference type="EMBL" id="PRY36624.1"/>
    </source>
</evidence>
<organism evidence="12 13">
    <name type="scientific">Geodermatophilus tzadiensis</name>
    <dbReference type="NCBI Taxonomy" id="1137988"/>
    <lineage>
        <taxon>Bacteria</taxon>
        <taxon>Bacillati</taxon>
        <taxon>Actinomycetota</taxon>
        <taxon>Actinomycetes</taxon>
        <taxon>Geodermatophilales</taxon>
        <taxon>Geodermatophilaceae</taxon>
        <taxon>Geodermatophilus</taxon>
    </lineage>
</organism>
<dbReference type="PROSITE" id="PS51257">
    <property type="entry name" value="PROKAR_LIPOPROTEIN"/>
    <property type="match status" value="1"/>
</dbReference>
<keyword evidence="13" id="KW-1185">Reference proteome</keyword>
<reference evidence="12 13" key="1">
    <citation type="submission" date="2018-03" db="EMBL/GenBank/DDBJ databases">
        <title>Genomic Encyclopedia of Archaeal and Bacterial Type Strains, Phase II (KMG-II): from individual species to whole genera.</title>
        <authorList>
            <person name="Goeker M."/>
        </authorList>
    </citation>
    <scope>NUCLEOTIDE SEQUENCE [LARGE SCALE GENOMIC DNA]</scope>
    <source>
        <strain evidence="12 13">DSM 45416</strain>
    </source>
</reference>
<dbReference type="InterPro" id="IPR048327">
    <property type="entry name" value="Dyp_perox_N"/>
</dbReference>
<dbReference type="SUPFAM" id="SSF54909">
    <property type="entry name" value="Dimeric alpha+beta barrel"/>
    <property type="match status" value="1"/>
</dbReference>
<accession>A0A2T0ST80</accession>
<evidence type="ECO:0000256" key="7">
    <source>
        <dbReference type="ARBA" id="ARBA00023004"/>
    </source>
</evidence>
<dbReference type="GO" id="GO:0005829">
    <property type="term" value="C:cytosol"/>
    <property type="evidence" value="ECO:0007669"/>
    <property type="project" value="TreeGrafter"/>
</dbReference>
<dbReference type="PROSITE" id="PS51318">
    <property type="entry name" value="TAT"/>
    <property type="match status" value="1"/>
</dbReference>
<feature type="region of interest" description="Disordered" evidence="9">
    <location>
        <begin position="285"/>
        <end position="306"/>
    </location>
</feature>
<sequence length="406" mass="43655">MSPQLSRRALLAGAAATGVTGALGLTGCTRGQDHSAAERARGFAGTQQVGVAEPVSAFGLMAAFDVVGSDRAALASALQALTAETRRLVDGVPAEQRDPRLPPADTGVVTADRRPRVTVSVGASLFDDRFGLADRRPAELVPMPFLANDRLDAARTHGDLLLTVSADAPDACLHALRQVMRVTRADLTVRWVLDGYNRADAVHTPGRTDNRNLLGFKDGTANLDPTDGEVMDRSVWVGADRNGGTEPAWTVGGTYQVVRVIRMFVEQWDRASLAEQERIIGRRKASGAPLDGRREEDDPQFAADPDGAVTPLDAHIRLARPRTADTEHQRLLRRGFSYSRGHDAAGLLDQGLAFVSFSQTLATFLAVTDRLRGEPLEEYVLPEGGGFYFVLPGVTDDGWLGEQLLA</sequence>
<dbReference type="PANTHER" id="PTHR30521:SF4">
    <property type="entry name" value="DEFERROCHELATASE"/>
    <property type="match status" value="1"/>
</dbReference>
<dbReference type="GO" id="GO:0020037">
    <property type="term" value="F:heme binding"/>
    <property type="evidence" value="ECO:0007669"/>
    <property type="project" value="InterPro"/>
</dbReference>
<comment type="caution">
    <text evidence="12">The sequence shown here is derived from an EMBL/GenBank/DDBJ whole genome shotgun (WGS) entry which is preliminary data.</text>
</comment>
<protein>
    <submittedName>
        <fullName evidence="12">Deferrochelatase/peroxidase EfeB</fullName>
    </submittedName>
</protein>
<gene>
    <name evidence="12" type="ORF">LY71_12545</name>
</gene>
<evidence type="ECO:0000256" key="3">
    <source>
        <dbReference type="ARBA" id="ARBA00022617"/>
    </source>
</evidence>
<proteinExistence type="inferred from homology"/>
<evidence type="ECO:0000256" key="6">
    <source>
        <dbReference type="ARBA" id="ARBA00023002"/>
    </source>
</evidence>
<feature type="domain" description="Dyp-type peroxidase C-terminal" evidence="11">
    <location>
        <begin position="209"/>
        <end position="394"/>
    </location>
</feature>
<evidence type="ECO:0000256" key="9">
    <source>
        <dbReference type="SAM" id="MobiDB-lite"/>
    </source>
</evidence>
<feature type="domain" description="Dyp-type peroxidase N-terminal" evidence="10">
    <location>
        <begin position="48"/>
        <end position="197"/>
    </location>
</feature>
<evidence type="ECO:0000256" key="5">
    <source>
        <dbReference type="ARBA" id="ARBA00022729"/>
    </source>
</evidence>
<keyword evidence="4" id="KW-0479">Metal-binding</keyword>
<name>A0A2T0ST80_9ACTN</name>
<dbReference type="GO" id="GO:0004601">
    <property type="term" value="F:peroxidase activity"/>
    <property type="evidence" value="ECO:0007669"/>
    <property type="project" value="UniProtKB-KW"/>
</dbReference>
<dbReference type="GO" id="GO:0046872">
    <property type="term" value="F:metal ion binding"/>
    <property type="evidence" value="ECO:0007669"/>
    <property type="project" value="UniProtKB-KW"/>
</dbReference>
<comment type="cofactor">
    <cofactor evidence="1">
        <name>heme b</name>
        <dbReference type="ChEBI" id="CHEBI:60344"/>
    </cofactor>
</comment>
<dbReference type="PANTHER" id="PTHR30521">
    <property type="entry name" value="DEFERROCHELATASE/PEROXIDASE"/>
    <property type="match status" value="1"/>
</dbReference>
<dbReference type="InterPro" id="IPR011008">
    <property type="entry name" value="Dimeric_a/b-barrel"/>
</dbReference>